<proteinExistence type="predicted"/>
<name>A0A0L8GX55_OCTBM</name>
<dbReference type="STRING" id="37653.A0A0L8GX55"/>
<accession>A0A0L8GX55</accession>
<dbReference type="InterPro" id="IPR006886">
    <property type="entry name" value="RNA_pol_III_Rpc5"/>
</dbReference>
<dbReference type="GO" id="GO:0005666">
    <property type="term" value="C:RNA polymerase III complex"/>
    <property type="evidence" value="ECO:0007669"/>
    <property type="project" value="TreeGrafter"/>
</dbReference>
<dbReference type="Pfam" id="PF19725">
    <property type="entry name" value="RPC5_C"/>
    <property type="match status" value="1"/>
</dbReference>
<feature type="compositionally biased region" description="Basic and acidic residues" evidence="1">
    <location>
        <begin position="452"/>
        <end position="461"/>
    </location>
</feature>
<feature type="domain" description="DNA-directed RNA polymerase III subunit RPC5 C-terminal" evidence="2">
    <location>
        <begin position="527"/>
        <end position="694"/>
    </location>
</feature>
<protein>
    <recommendedName>
        <fullName evidence="2">DNA-directed RNA polymerase III subunit RPC5 C-terminal domain-containing protein</fullName>
    </recommendedName>
</protein>
<dbReference type="OrthoDB" id="340681at2759"/>
<dbReference type="Pfam" id="PF04801">
    <property type="entry name" value="RPC5"/>
    <property type="match status" value="1"/>
</dbReference>
<sequence length="699" mass="79988">MLFRSFKDKMADEADPVVHEVDVYLSKSLAENLYLLQYLVRPSHLTYEDITPLSVKVKPTQKEIEIQLPVNTKSNNYAFSKGEQMALMVDGRYKPSDQNFFDSNVMDKTILASGPSSVSTHRYAVGIYKDNEFHLTPLYAMAQVRPSFSYMDRADAKQKLNIKQSEGGESSQEEEEEEAKPVRLKFARHETVEAKARRMASYDYYQKKRDEEQWVDLRYHSMDDDRSLAERNMLFATKNHDISEFNIPPWEYLEKLMPPVTEEEEEKPALPSNILSLSQLRTMPLQEQVKALLINAKVIRFRQLLALLPQGTDSTAVIRCLQQVAVLVQGCWVVKSEILYPKDATSPHSGVSAEHLCRGRDYLMWKFLHTRYVTRKEISSVIKLPAEDVKDILEQMSRVRVSHGWEFLFDYDKEFCSRYPEIIQRQKVLWEAKFQSLCKQLKINCKEIEKKHKEQTTPEKCKKPRTPTKSRKRTMSGRSISDHSDIEPEGTDRAAANKDGLDDNCVEILDITGDGPFTNEGGLRPSTGVENSNIKGSVSFNNHVFNHNEDVLQGLQSFVKDKLNSRYVLTMSEVKRLFQLNLTQSQPGHILSSGVSDQMLEQAALDVGGIRLNDRWPKQYIEEPVFIASRIGDGLDPMRGVLIGMLQTSCRVASNLFKKKVDEVLGCPISESDCKKLLRDYCITKGSCWYLKGVSTEES</sequence>
<dbReference type="EMBL" id="KQ420033">
    <property type="protein sequence ID" value="KOF81558.1"/>
    <property type="molecule type" value="Genomic_DNA"/>
</dbReference>
<dbReference type="PANTHER" id="PTHR12069:SF0">
    <property type="entry name" value="DNA-DIRECTED RNA POLYMERASE III SUBUNIT RPC5"/>
    <property type="match status" value="1"/>
</dbReference>
<dbReference type="GO" id="GO:0042797">
    <property type="term" value="P:tRNA transcription by RNA polymerase III"/>
    <property type="evidence" value="ECO:0007669"/>
    <property type="project" value="TreeGrafter"/>
</dbReference>
<dbReference type="AlphaFoldDB" id="A0A0L8GX55"/>
<feature type="region of interest" description="Disordered" evidence="1">
    <location>
        <begin position="452"/>
        <end position="498"/>
    </location>
</feature>
<dbReference type="InterPro" id="IPR045576">
    <property type="entry name" value="RPC5_C"/>
</dbReference>
<feature type="region of interest" description="Disordered" evidence="1">
    <location>
        <begin position="162"/>
        <end position="182"/>
    </location>
</feature>
<feature type="compositionally biased region" description="Basic residues" evidence="1">
    <location>
        <begin position="462"/>
        <end position="475"/>
    </location>
</feature>
<evidence type="ECO:0000313" key="3">
    <source>
        <dbReference type="EMBL" id="KOF81558.1"/>
    </source>
</evidence>
<feature type="compositionally biased region" description="Basic and acidic residues" evidence="1">
    <location>
        <begin position="480"/>
        <end position="498"/>
    </location>
</feature>
<dbReference type="OMA" id="NEMDWAK"/>
<evidence type="ECO:0000259" key="2">
    <source>
        <dbReference type="Pfam" id="PF19725"/>
    </source>
</evidence>
<evidence type="ECO:0000256" key="1">
    <source>
        <dbReference type="SAM" id="MobiDB-lite"/>
    </source>
</evidence>
<organism evidence="3">
    <name type="scientific">Octopus bimaculoides</name>
    <name type="common">California two-spotted octopus</name>
    <dbReference type="NCBI Taxonomy" id="37653"/>
    <lineage>
        <taxon>Eukaryota</taxon>
        <taxon>Metazoa</taxon>
        <taxon>Spiralia</taxon>
        <taxon>Lophotrochozoa</taxon>
        <taxon>Mollusca</taxon>
        <taxon>Cephalopoda</taxon>
        <taxon>Coleoidea</taxon>
        <taxon>Octopodiformes</taxon>
        <taxon>Octopoda</taxon>
        <taxon>Incirrata</taxon>
        <taxon>Octopodidae</taxon>
        <taxon>Octopus</taxon>
    </lineage>
</organism>
<reference evidence="3" key="1">
    <citation type="submission" date="2015-07" db="EMBL/GenBank/DDBJ databases">
        <title>MeaNS - Measles Nucleotide Surveillance Program.</title>
        <authorList>
            <person name="Tran T."/>
            <person name="Druce J."/>
        </authorList>
    </citation>
    <scope>NUCLEOTIDE SEQUENCE</scope>
    <source>
        <strain evidence="3">UCB-OBI-ISO-001</strain>
        <tissue evidence="3">Gonad</tissue>
    </source>
</reference>
<dbReference type="PANTHER" id="PTHR12069">
    <property type="entry name" value="DNA-DIRECTED RNA POLYMERASES III 80 KDA POLYPEPTIDE RNA POLYMERASE III SUBUNIT 5"/>
    <property type="match status" value="1"/>
</dbReference>
<gene>
    <name evidence="3" type="ORF">OCBIM_22026359mg</name>
</gene>